<name>A0ABS8T3Y7_DATST</name>
<gene>
    <name evidence="1" type="ORF">HAX54_001157</name>
</gene>
<organism evidence="1 2">
    <name type="scientific">Datura stramonium</name>
    <name type="common">Jimsonweed</name>
    <name type="synonym">Common thornapple</name>
    <dbReference type="NCBI Taxonomy" id="4076"/>
    <lineage>
        <taxon>Eukaryota</taxon>
        <taxon>Viridiplantae</taxon>
        <taxon>Streptophyta</taxon>
        <taxon>Embryophyta</taxon>
        <taxon>Tracheophyta</taxon>
        <taxon>Spermatophyta</taxon>
        <taxon>Magnoliopsida</taxon>
        <taxon>eudicotyledons</taxon>
        <taxon>Gunneridae</taxon>
        <taxon>Pentapetalae</taxon>
        <taxon>asterids</taxon>
        <taxon>lamiids</taxon>
        <taxon>Solanales</taxon>
        <taxon>Solanaceae</taxon>
        <taxon>Solanoideae</taxon>
        <taxon>Datureae</taxon>
        <taxon>Datura</taxon>
    </lineage>
</organism>
<sequence>MNFGDSKMPQPQLKIISDKRDPPARVLALEVHPPVIGAFPLDREPPAKSLHLIKWLTKEIIDVLNSKKVLNTTAFLLKSSTYNEEVSITCPKDSEEGLATWSNPQSGFDEFRYTNCY</sequence>
<comment type="caution">
    <text evidence="1">The sequence shown here is derived from an EMBL/GenBank/DDBJ whole genome shotgun (WGS) entry which is preliminary data.</text>
</comment>
<keyword evidence="2" id="KW-1185">Reference proteome</keyword>
<dbReference type="Proteomes" id="UP000823775">
    <property type="component" value="Unassembled WGS sequence"/>
</dbReference>
<evidence type="ECO:0000313" key="1">
    <source>
        <dbReference type="EMBL" id="MCD7465354.1"/>
    </source>
</evidence>
<evidence type="ECO:0000313" key="2">
    <source>
        <dbReference type="Proteomes" id="UP000823775"/>
    </source>
</evidence>
<proteinExistence type="predicted"/>
<reference evidence="1 2" key="1">
    <citation type="journal article" date="2021" name="BMC Genomics">
        <title>Datura genome reveals duplications of psychoactive alkaloid biosynthetic genes and high mutation rate following tissue culture.</title>
        <authorList>
            <person name="Rajewski A."/>
            <person name="Carter-House D."/>
            <person name="Stajich J."/>
            <person name="Litt A."/>
        </authorList>
    </citation>
    <scope>NUCLEOTIDE SEQUENCE [LARGE SCALE GENOMIC DNA]</scope>
    <source>
        <strain evidence="1">AR-01</strain>
    </source>
</reference>
<dbReference type="EMBL" id="JACEIK010001040">
    <property type="protein sequence ID" value="MCD7465354.1"/>
    <property type="molecule type" value="Genomic_DNA"/>
</dbReference>
<protein>
    <submittedName>
        <fullName evidence="1">Uncharacterized protein</fullName>
    </submittedName>
</protein>
<accession>A0ABS8T3Y7</accession>